<evidence type="ECO:0000313" key="2">
    <source>
        <dbReference type="Proteomes" id="UP000438429"/>
    </source>
</evidence>
<evidence type="ECO:0000313" key="1">
    <source>
        <dbReference type="EMBL" id="KAF0027590.1"/>
    </source>
</evidence>
<comment type="caution">
    <text evidence="1">The sequence shown here is derived from an EMBL/GenBank/DDBJ whole genome shotgun (WGS) entry which is preliminary data.</text>
</comment>
<dbReference type="EMBL" id="VEVO01000018">
    <property type="protein sequence ID" value="KAF0027590.1"/>
    <property type="molecule type" value="Genomic_DNA"/>
</dbReference>
<organism evidence="1 2">
    <name type="scientific">Scophthalmus maximus</name>
    <name type="common">Turbot</name>
    <name type="synonym">Psetta maxima</name>
    <dbReference type="NCBI Taxonomy" id="52904"/>
    <lineage>
        <taxon>Eukaryota</taxon>
        <taxon>Metazoa</taxon>
        <taxon>Chordata</taxon>
        <taxon>Craniata</taxon>
        <taxon>Vertebrata</taxon>
        <taxon>Euteleostomi</taxon>
        <taxon>Actinopterygii</taxon>
        <taxon>Neopterygii</taxon>
        <taxon>Teleostei</taxon>
        <taxon>Neoteleostei</taxon>
        <taxon>Acanthomorphata</taxon>
        <taxon>Carangaria</taxon>
        <taxon>Pleuronectiformes</taxon>
        <taxon>Pleuronectoidei</taxon>
        <taxon>Scophthalmidae</taxon>
        <taxon>Scophthalmus</taxon>
    </lineage>
</organism>
<gene>
    <name evidence="1" type="ORF">F2P81_020331</name>
</gene>
<protein>
    <submittedName>
        <fullName evidence="1">Uncharacterized protein</fullName>
    </submittedName>
</protein>
<name>A0A6A4S7Q5_SCOMX</name>
<sequence>MRTLRTVNACLLSPPPTYAVPVNELDVLLCSFTAPHEYIRHPHPIAVEKSAILVLCSRRSSIFAKTFASVIYTAGSSFDANTGSVAFLTKHDHGNISYFVIVVQGQLAHSPVSVNFAASAHVIQLLFVLPGAHVLTSLSSTGVEEVL</sequence>
<accession>A0A6A4S7Q5</accession>
<reference evidence="1 2" key="1">
    <citation type="submission" date="2019-06" db="EMBL/GenBank/DDBJ databases">
        <title>Draft genomes of female and male turbot (Scophthalmus maximus).</title>
        <authorList>
            <person name="Xu H."/>
            <person name="Xu X.-W."/>
            <person name="Shao C."/>
            <person name="Chen S."/>
        </authorList>
    </citation>
    <scope>NUCLEOTIDE SEQUENCE [LARGE SCALE GENOMIC DNA]</scope>
    <source>
        <strain evidence="1">Ysfricsl-2016a</strain>
        <tissue evidence="1">Blood</tissue>
    </source>
</reference>
<dbReference type="Proteomes" id="UP000438429">
    <property type="component" value="Unassembled WGS sequence"/>
</dbReference>
<dbReference type="AlphaFoldDB" id="A0A6A4S7Q5"/>
<proteinExistence type="predicted"/>